<reference evidence="2 3" key="1">
    <citation type="submission" date="2017-12" db="EMBL/GenBank/DDBJ databases">
        <title>Draft genome sequence of Ralstonia pickettii 52.</title>
        <authorList>
            <person name="Zheng B."/>
        </authorList>
    </citation>
    <scope>NUCLEOTIDE SEQUENCE [LARGE SCALE GENOMIC DNA]</scope>
    <source>
        <strain evidence="2 3">52</strain>
    </source>
</reference>
<dbReference type="AlphaFoldDB" id="A0A2N4TSW1"/>
<name>A0A2N4TSW1_RALPI</name>
<feature type="region of interest" description="Disordered" evidence="1">
    <location>
        <begin position="83"/>
        <end position="104"/>
    </location>
</feature>
<proteinExistence type="predicted"/>
<evidence type="ECO:0000313" key="3">
    <source>
        <dbReference type="Proteomes" id="UP000234456"/>
    </source>
</evidence>
<sequence length="104" mass="11532">MKTRFRIDGQLLECTSESLESTYFRVRWTLRRADCLPSAQAPQGESYVCRALTEAEAQQFVLARARLMSGLLLEPAHKLEQDEPDSAINLGGNVPPDAPVVSGR</sequence>
<dbReference type="Proteomes" id="UP000234456">
    <property type="component" value="Unassembled WGS sequence"/>
</dbReference>
<gene>
    <name evidence="2" type="ORF">C0Q88_12315</name>
</gene>
<evidence type="ECO:0000256" key="1">
    <source>
        <dbReference type="SAM" id="MobiDB-lite"/>
    </source>
</evidence>
<dbReference type="EMBL" id="PKQE01000002">
    <property type="protein sequence ID" value="PLC42719.1"/>
    <property type="molecule type" value="Genomic_DNA"/>
</dbReference>
<comment type="caution">
    <text evidence="2">The sequence shown here is derived from an EMBL/GenBank/DDBJ whole genome shotgun (WGS) entry which is preliminary data.</text>
</comment>
<organism evidence="2 3">
    <name type="scientific">Ralstonia pickettii</name>
    <name type="common">Burkholderia pickettii</name>
    <dbReference type="NCBI Taxonomy" id="329"/>
    <lineage>
        <taxon>Bacteria</taxon>
        <taxon>Pseudomonadati</taxon>
        <taxon>Pseudomonadota</taxon>
        <taxon>Betaproteobacteria</taxon>
        <taxon>Burkholderiales</taxon>
        <taxon>Burkholderiaceae</taxon>
        <taxon>Ralstonia</taxon>
    </lineage>
</organism>
<protein>
    <submittedName>
        <fullName evidence="2">Uncharacterized protein</fullName>
    </submittedName>
</protein>
<accession>A0A2N4TSW1</accession>
<evidence type="ECO:0000313" key="2">
    <source>
        <dbReference type="EMBL" id="PLC42719.1"/>
    </source>
</evidence>